<comment type="caution">
    <text evidence="9">The sequence shown here is derived from an EMBL/GenBank/DDBJ whole genome shotgun (WGS) entry which is preliminary data.</text>
</comment>
<dbReference type="EMBL" id="NOVD01000019">
    <property type="protein sequence ID" value="PCK25166.1"/>
    <property type="molecule type" value="Genomic_DNA"/>
</dbReference>
<dbReference type="InterPro" id="IPR011606">
    <property type="entry name" value="Brnchd-chn_aa_trnsp_permease"/>
</dbReference>
<dbReference type="GO" id="GO:1903785">
    <property type="term" value="P:L-valine transmembrane transport"/>
    <property type="evidence" value="ECO:0007669"/>
    <property type="project" value="TreeGrafter"/>
</dbReference>
<feature type="transmembrane region" description="Helical" evidence="8">
    <location>
        <begin position="151"/>
        <end position="175"/>
    </location>
</feature>
<dbReference type="AlphaFoldDB" id="A0A2A5J709"/>
<protein>
    <submittedName>
        <fullName evidence="9">Branched-chain amino acid permease</fullName>
    </submittedName>
</protein>
<keyword evidence="4" id="KW-1003">Cell membrane</keyword>
<evidence type="ECO:0000256" key="1">
    <source>
        <dbReference type="ARBA" id="ARBA00004651"/>
    </source>
</evidence>
<proteinExistence type="inferred from homology"/>
<dbReference type="PANTHER" id="PTHR34979">
    <property type="entry name" value="INNER MEMBRANE PROTEIN YGAZ"/>
    <property type="match status" value="1"/>
</dbReference>
<dbReference type="Pfam" id="PF03591">
    <property type="entry name" value="AzlC"/>
    <property type="match status" value="1"/>
</dbReference>
<comment type="subcellular location">
    <subcellularLocation>
        <location evidence="1">Cell membrane</location>
        <topology evidence="1">Multi-pass membrane protein</topology>
    </subcellularLocation>
</comment>
<dbReference type="GO" id="GO:0005886">
    <property type="term" value="C:plasma membrane"/>
    <property type="evidence" value="ECO:0007669"/>
    <property type="project" value="UniProtKB-SubCell"/>
</dbReference>
<dbReference type="PANTHER" id="PTHR34979:SF1">
    <property type="entry name" value="INNER MEMBRANE PROTEIN YGAZ"/>
    <property type="match status" value="1"/>
</dbReference>
<feature type="transmembrane region" description="Helical" evidence="8">
    <location>
        <begin position="181"/>
        <end position="199"/>
    </location>
</feature>
<evidence type="ECO:0000313" key="10">
    <source>
        <dbReference type="Proteomes" id="UP000230886"/>
    </source>
</evidence>
<name>A0A2A5J709_RHOSG</name>
<sequence>MTNGVTSFNIEYMRSLWRTVDRDTVRVSVLICLSVAIVGVSYGVTAGSAGFSLWQLLALAVLVLGASSEFLFIGIIAAGGGAVAAVVAGLLINSRNFAYGLAAGSFLGEARHTDSGWRRGSGWRKLVGAHLVNDESVAVAMAQGSVKQKRAAFWFCGIGIAVSWPIGALLGGLLGRVVRDPGALGLDAAFPVVILALVLPALKEKVTLLAALIGAAVAVATSPFLPSGTAPLVALLSIAVTIPFREKVR</sequence>
<feature type="transmembrane region" description="Helical" evidence="8">
    <location>
        <begin position="70"/>
        <end position="92"/>
    </location>
</feature>
<evidence type="ECO:0000256" key="6">
    <source>
        <dbReference type="ARBA" id="ARBA00022989"/>
    </source>
</evidence>
<evidence type="ECO:0000256" key="2">
    <source>
        <dbReference type="ARBA" id="ARBA00010735"/>
    </source>
</evidence>
<gene>
    <name evidence="9" type="ORF">CHR55_22235</name>
</gene>
<evidence type="ECO:0000313" key="9">
    <source>
        <dbReference type="EMBL" id="PCK25166.1"/>
    </source>
</evidence>
<keyword evidence="5 8" id="KW-0812">Transmembrane</keyword>
<feature type="transmembrane region" description="Helical" evidence="8">
    <location>
        <begin position="206"/>
        <end position="222"/>
    </location>
</feature>
<organism evidence="9 10">
    <name type="scientific">Rhodococcus qingshengii</name>
    <dbReference type="NCBI Taxonomy" id="334542"/>
    <lineage>
        <taxon>Bacteria</taxon>
        <taxon>Bacillati</taxon>
        <taxon>Actinomycetota</taxon>
        <taxon>Actinomycetes</taxon>
        <taxon>Mycobacteriales</taxon>
        <taxon>Nocardiaceae</taxon>
        <taxon>Rhodococcus</taxon>
        <taxon>Rhodococcus erythropolis group</taxon>
    </lineage>
</organism>
<dbReference type="Proteomes" id="UP000230886">
    <property type="component" value="Unassembled WGS sequence"/>
</dbReference>
<keyword evidence="6 8" id="KW-1133">Transmembrane helix</keyword>
<accession>A0A2A5J709</accession>
<comment type="similarity">
    <text evidence="2">Belongs to the AzlC family.</text>
</comment>
<evidence type="ECO:0000256" key="3">
    <source>
        <dbReference type="ARBA" id="ARBA00022448"/>
    </source>
</evidence>
<evidence type="ECO:0000256" key="5">
    <source>
        <dbReference type="ARBA" id="ARBA00022692"/>
    </source>
</evidence>
<reference evidence="9 10" key="1">
    <citation type="submission" date="2017-07" db="EMBL/GenBank/DDBJ databases">
        <title>Draft sequence of Rhodococcus enclensis 23b-28.</title>
        <authorList>
            <person name="Besaury L."/>
            <person name="Sancelme M."/>
            <person name="Amato P."/>
            <person name="Lallement A."/>
            <person name="Delort A.-M."/>
        </authorList>
    </citation>
    <scope>NUCLEOTIDE SEQUENCE [LARGE SCALE GENOMIC DNA]</scope>
    <source>
        <strain evidence="9 10">23b-28</strain>
    </source>
</reference>
<feature type="transmembrane region" description="Helical" evidence="8">
    <location>
        <begin position="27"/>
        <end position="50"/>
    </location>
</feature>
<evidence type="ECO:0000256" key="7">
    <source>
        <dbReference type="ARBA" id="ARBA00023136"/>
    </source>
</evidence>
<evidence type="ECO:0000256" key="8">
    <source>
        <dbReference type="SAM" id="Phobius"/>
    </source>
</evidence>
<keyword evidence="7 8" id="KW-0472">Membrane</keyword>
<keyword evidence="3" id="KW-0813">Transport</keyword>
<evidence type="ECO:0000256" key="4">
    <source>
        <dbReference type="ARBA" id="ARBA00022475"/>
    </source>
</evidence>